<evidence type="ECO:0000256" key="6">
    <source>
        <dbReference type="ARBA" id="ARBA00022824"/>
    </source>
</evidence>
<evidence type="ECO:0000256" key="1">
    <source>
        <dbReference type="ARBA" id="ARBA00004115"/>
    </source>
</evidence>
<comment type="subcellular location">
    <subcellularLocation>
        <location evidence="1">Endoplasmic reticulum membrane</location>
        <topology evidence="1">Single-pass type I membrane protein</topology>
    </subcellularLocation>
</comment>
<evidence type="ECO:0000256" key="4">
    <source>
        <dbReference type="ARBA" id="ARBA00022692"/>
    </source>
</evidence>
<evidence type="ECO:0000256" key="9">
    <source>
        <dbReference type="SAM" id="Phobius"/>
    </source>
</evidence>
<evidence type="ECO:0000256" key="5">
    <source>
        <dbReference type="ARBA" id="ARBA00022729"/>
    </source>
</evidence>
<dbReference type="PANTHER" id="PTHR21397">
    <property type="entry name" value="CHROMATIN COMPLEXES SUBUNIT BAP18-RELATED"/>
    <property type="match status" value="1"/>
</dbReference>
<evidence type="ECO:0000256" key="8">
    <source>
        <dbReference type="ARBA" id="ARBA00023136"/>
    </source>
</evidence>
<evidence type="ECO:0000256" key="7">
    <source>
        <dbReference type="ARBA" id="ARBA00022989"/>
    </source>
</evidence>
<gene>
    <name evidence="11" type="ORF">DMN91_004316</name>
    <name evidence="10" type="ORF">X777_10981</name>
</gene>
<name>A0A026W3H6_OOCBI</name>
<organism evidence="10 12">
    <name type="scientific">Ooceraea biroi</name>
    <name type="common">Clonal raider ant</name>
    <name type="synonym">Cerapachys biroi</name>
    <dbReference type="NCBI Taxonomy" id="2015173"/>
    <lineage>
        <taxon>Eukaryota</taxon>
        <taxon>Metazoa</taxon>
        <taxon>Ecdysozoa</taxon>
        <taxon>Arthropoda</taxon>
        <taxon>Hexapoda</taxon>
        <taxon>Insecta</taxon>
        <taxon>Pterygota</taxon>
        <taxon>Neoptera</taxon>
        <taxon>Endopterygota</taxon>
        <taxon>Hymenoptera</taxon>
        <taxon>Apocrita</taxon>
        <taxon>Aculeata</taxon>
        <taxon>Formicoidea</taxon>
        <taxon>Formicidae</taxon>
        <taxon>Dorylinae</taxon>
        <taxon>Ooceraea</taxon>
    </lineage>
</organism>
<keyword evidence="6" id="KW-0256">Endoplasmic reticulum</keyword>
<evidence type="ECO:0000313" key="11">
    <source>
        <dbReference type="EMBL" id="RLU24107.1"/>
    </source>
</evidence>
<sequence length="234" mass="26006">MYIEPLGKMYLPYIVITTLVCVSSVVHGSEIEYDGWLQLRLWHAFNDDPVPEFVERGNVTVSSVRSGASVVGQNGLLSAQINTLKNLAEHDGKYKLMARARSSSGIEYTFLTSVPACYLLGSDLEDIITIWLDSAAEPIAVSVSSLGPCTLQNPFTNMWTTNVVVRYTDGGPIPNTAVYLEKLERERESREKGESKDNRSFLAKYWMYLVPLMLILFLASANAEANVEASAQRQ</sequence>
<keyword evidence="7 9" id="KW-1133">Transmembrane helix</keyword>
<dbReference type="CDD" id="cd22209">
    <property type="entry name" value="EMC10"/>
    <property type="match status" value="1"/>
</dbReference>
<evidence type="ECO:0000313" key="10">
    <source>
        <dbReference type="EMBL" id="EZA50630.1"/>
    </source>
</evidence>
<reference evidence="11" key="2">
    <citation type="journal article" date="2018" name="Genome Res.">
        <title>The genomic architecture and molecular evolution of ant odorant receptors.</title>
        <authorList>
            <person name="McKenzie S.K."/>
            <person name="Kronauer D.J.C."/>
        </authorList>
    </citation>
    <scope>NUCLEOTIDE SEQUENCE [LARGE SCALE GENOMIC DNA]</scope>
    <source>
        <strain evidence="11">Clonal line C1</strain>
    </source>
</reference>
<keyword evidence="12" id="KW-1185">Reference proteome</keyword>
<dbReference type="PANTHER" id="PTHR21397:SF4">
    <property type="entry name" value="ER MEMBRANE PROTEIN COMPLEX SUBUNIT 10"/>
    <property type="match status" value="1"/>
</dbReference>
<dbReference type="EMBL" id="QOIP01000004">
    <property type="protein sequence ID" value="RLU24107.1"/>
    <property type="molecule type" value="Genomic_DNA"/>
</dbReference>
<evidence type="ECO:0000256" key="3">
    <source>
        <dbReference type="ARBA" id="ARBA00020105"/>
    </source>
</evidence>
<dbReference type="OrthoDB" id="1894652at2759"/>
<evidence type="ECO:0000256" key="2">
    <source>
        <dbReference type="ARBA" id="ARBA00007695"/>
    </source>
</evidence>
<dbReference type="OMA" id="WITIELQ"/>
<evidence type="ECO:0000313" key="12">
    <source>
        <dbReference type="Proteomes" id="UP000053097"/>
    </source>
</evidence>
<dbReference type="GO" id="GO:0072546">
    <property type="term" value="C:EMC complex"/>
    <property type="evidence" value="ECO:0007669"/>
    <property type="project" value="TreeGrafter"/>
</dbReference>
<dbReference type="Pfam" id="PF21203">
    <property type="entry name" value="ECM10"/>
    <property type="match status" value="1"/>
</dbReference>
<feature type="transmembrane region" description="Helical" evidence="9">
    <location>
        <begin position="205"/>
        <end position="223"/>
    </location>
</feature>
<dbReference type="EMBL" id="KK107453">
    <property type="protein sequence ID" value="EZA50630.1"/>
    <property type="molecule type" value="Genomic_DNA"/>
</dbReference>
<comment type="similarity">
    <text evidence="2">Belongs to the EMC10 family.</text>
</comment>
<keyword evidence="5" id="KW-0732">Signal</keyword>
<keyword evidence="8 9" id="KW-0472">Membrane</keyword>
<dbReference type="Proteomes" id="UP000279307">
    <property type="component" value="Chromosome 4"/>
</dbReference>
<dbReference type="Proteomes" id="UP000053097">
    <property type="component" value="Unassembled WGS sequence"/>
</dbReference>
<dbReference type="STRING" id="2015173.A0A026W3H6"/>
<accession>A0A026W3H6</accession>
<dbReference type="AlphaFoldDB" id="A0A026W3H6"/>
<reference evidence="11" key="3">
    <citation type="submission" date="2018-07" db="EMBL/GenBank/DDBJ databases">
        <authorList>
            <person name="Mckenzie S.K."/>
            <person name="Kronauer D.J.C."/>
        </authorList>
    </citation>
    <scope>NUCLEOTIDE SEQUENCE</scope>
    <source>
        <strain evidence="11">Clonal line C1</strain>
    </source>
</reference>
<keyword evidence="4 9" id="KW-0812">Transmembrane</keyword>
<reference evidence="10 12" key="1">
    <citation type="journal article" date="2014" name="Curr. Biol.">
        <title>The genome of the clonal raider ant Cerapachys biroi.</title>
        <authorList>
            <person name="Oxley P.R."/>
            <person name="Ji L."/>
            <person name="Fetter-Pruneda I."/>
            <person name="McKenzie S.K."/>
            <person name="Li C."/>
            <person name="Hu H."/>
            <person name="Zhang G."/>
            <person name="Kronauer D.J."/>
        </authorList>
    </citation>
    <scope>NUCLEOTIDE SEQUENCE [LARGE SCALE GENOMIC DNA]</scope>
</reference>
<proteinExistence type="inferred from homology"/>
<protein>
    <recommendedName>
        <fullName evidence="3">ER membrane protein complex subunit 10</fullName>
    </recommendedName>
</protein>